<protein>
    <submittedName>
        <fullName evidence="16">KCNK2-like protein</fullName>
    </submittedName>
</protein>
<feature type="transmembrane region" description="Helical" evidence="14">
    <location>
        <begin position="219"/>
        <end position="238"/>
    </location>
</feature>
<evidence type="ECO:0000259" key="15">
    <source>
        <dbReference type="Pfam" id="PF07885"/>
    </source>
</evidence>
<evidence type="ECO:0000256" key="7">
    <source>
        <dbReference type="ARBA" id="ARBA00022958"/>
    </source>
</evidence>
<comment type="similarity">
    <text evidence="2 12">Belongs to the two pore domain potassium channel (TC 1.A.1.8) family.</text>
</comment>
<keyword evidence="11 12" id="KW-0407">Ion channel</keyword>
<keyword evidence="8 14" id="KW-1133">Transmembrane helix</keyword>
<dbReference type="SUPFAM" id="SSF81324">
    <property type="entry name" value="Voltage-gated potassium channels"/>
    <property type="match status" value="2"/>
</dbReference>
<keyword evidence="3 12" id="KW-0813">Transport</keyword>
<gene>
    <name evidence="16" type="ORF">MAR_001060</name>
</gene>
<keyword evidence="10 14" id="KW-0472">Membrane</keyword>
<evidence type="ECO:0000256" key="4">
    <source>
        <dbReference type="ARBA" id="ARBA00022538"/>
    </source>
</evidence>
<feature type="domain" description="Potassium channel" evidence="15">
    <location>
        <begin position="172"/>
        <end position="246"/>
    </location>
</feature>
<evidence type="ECO:0000256" key="8">
    <source>
        <dbReference type="ARBA" id="ARBA00022989"/>
    </source>
</evidence>
<keyword evidence="9 12" id="KW-0406">Ion transport</keyword>
<dbReference type="Gene3D" id="1.10.287.70">
    <property type="match status" value="1"/>
</dbReference>
<evidence type="ECO:0000313" key="17">
    <source>
        <dbReference type="Proteomes" id="UP001164746"/>
    </source>
</evidence>
<feature type="transmembrane region" description="Helical" evidence="14">
    <location>
        <begin position="155"/>
        <end position="178"/>
    </location>
</feature>
<dbReference type="InterPro" id="IPR003280">
    <property type="entry name" value="2pore_dom_K_chnl"/>
</dbReference>
<keyword evidence="5 12" id="KW-0812">Transmembrane</keyword>
<keyword evidence="4" id="KW-0633">Potassium transport</keyword>
<organism evidence="16 17">
    <name type="scientific">Mya arenaria</name>
    <name type="common">Soft-shell clam</name>
    <dbReference type="NCBI Taxonomy" id="6604"/>
    <lineage>
        <taxon>Eukaryota</taxon>
        <taxon>Metazoa</taxon>
        <taxon>Spiralia</taxon>
        <taxon>Lophotrochozoa</taxon>
        <taxon>Mollusca</taxon>
        <taxon>Bivalvia</taxon>
        <taxon>Autobranchia</taxon>
        <taxon>Heteroconchia</taxon>
        <taxon>Euheterodonta</taxon>
        <taxon>Imparidentia</taxon>
        <taxon>Neoheterodontei</taxon>
        <taxon>Myida</taxon>
        <taxon>Myoidea</taxon>
        <taxon>Myidae</taxon>
        <taxon>Mya</taxon>
    </lineage>
</organism>
<evidence type="ECO:0000256" key="11">
    <source>
        <dbReference type="ARBA" id="ARBA00023303"/>
    </source>
</evidence>
<comment type="subcellular location">
    <subcellularLocation>
        <location evidence="1">Membrane</location>
        <topology evidence="1">Multi-pass membrane protein</topology>
    </subcellularLocation>
</comment>
<evidence type="ECO:0000256" key="12">
    <source>
        <dbReference type="RuleBase" id="RU003857"/>
    </source>
</evidence>
<evidence type="ECO:0000256" key="10">
    <source>
        <dbReference type="ARBA" id="ARBA00023136"/>
    </source>
</evidence>
<proteinExistence type="inferred from homology"/>
<feature type="transmembrane region" description="Helical" evidence="14">
    <location>
        <begin position="85"/>
        <end position="103"/>
    </location>
</feature>
<evidence type="ECO:0000313" key="16">
    <source>
        <dbReference type="EMBL" id="WAR19222.1"/>
    </source>
</evidence>
<sequence length="283" mass="31793">MHWIALCVLFGLTVGYLFIGAAVFRTLESDNQKDSKAVSRENVQRFLENNTCVSPADLETLIRRVVEAYEQGALTTNSTEAVDTWNLWSSFFFSATVVTTIGYGHISPSTLGGRVFFIFYAIFGIPLVGIFLTGIGQNLFTPIKKLRNRPSNKWIKALISVTVGIVGMGLLIFLPALGFHNFEEWSYTEAVYYAVVTLTTVGFGDFVPGQEDKSYRAGYQILTIVWIFVGLSWLAILLTDLGDIFKEKIEQQSDRTPRRRSRYSTSSKEFDAIRNKKDTNSKA</sequence>
<evidence type="ECO:0000256" key="14">
    <source>
        <dbReference type="SAM" id="Phobius"/>
    </source>
</evidence>
<feature type="compositionally biased region" description="Basic and acidic residues" evidence="13">
    <location>
        <begin position="268"/>
        <end position="283"/>
    </location>
</feature>
<evidence type="ECO:0000256" key="5">
    <source>
        <dbReference type="ARBA" id="ARBA00022692"/>
    </source>
</evidence>
<reference evidence="16" key="1">
    <citation type="submission" date="2022-11" db="EMBL/GenBank/DDBJ databases">
        <title>Centuries of genome instability and evolution in soft-shell clam transmissible cancer (bioRxiv).</title>
        <authorList>
            <person name="Hart S.F.M."/>
            <person name="Yonemitsu M.A."/>
            <person name="Giersch R.M."/>
            <person name="Beal B.F."/>
            <person name="Arriagada G."/>
            <person name="Davis B.W."/>
            <person name="Ostrander E.A."/>
            <person name="Goff S.P."/>
            <person name="Metzger M.J."/>
        </authorList>
    </citation>
    <scope>NUCLEOTIDE SEQUENCE</scope>
    <source>
        <strain evidence="16">MELC-2E11</strain>
        <tissue evidence="16">Siphon/mantle</tissue>
    </source>
</reference>
<dbReference type="Pfam" id="PF07885">
    <property type="entry name" value="Ion_trans_2"/>
    <property type="match status" value="2"/>
</dbReference>
<name>A0ABY7FAL8_MYAAR</name>
<keyword evidence="7" id="KW-0630">Potassium</keyword>
<evidence type="ECO:0000256" key="9">
    <source>
        <dbReference type="ARBA" id="ARBA00023065"/>
    </source>
</evidence>
<dbReference type="EMBL" id="CP111022">
    <property type="protein sequence ID" value="WAR19222.1"/>
    <property type="molecule type" value="Genomic_DNA"/>
</dbReference>
<keyword evidence="6" id="KW-0631">Potassium channel</keyword>
<dbReference type="PANTHER" id="PTHR11003:SF345">
    <property type="entry name" value="TWIK FAMILY OF POTASSIUM CHANNELS PROTEIN 18"/>
    <property type="match status" value="1"/>
</dbReference>
<dbReference type="InterPro" id="IPR013099">
    <property type="entry name" value="K_chnl_dom"/>
</dbReference>
<evidence type="ECO:0000256" key="2">
    <source>
        <dbReference type="ARBA" id="ARBA00006666"/>
    </source>
</evidence>
<evidence type="ECO:0000256" key="1">
    <source>
        <dbReference type="ARBA" id="ARBA00004141"/>
    </source>
</evidence>
<dbReference type="Proteomes" id="UP001164746">
    <property type="component" value="Chromosome 11"/>
</dbReference>
<keyword evidence="17" id="KW-1185">Reference proteome</keyword>
<dbReference type="PRINTS" id="PR01333">
    <property type="entry name" value="2POREKCHANEL"/>
</dbReference>
<accession>A0ABY7FAL8</accession>
<dbReference type="PRINTS" id="PR01095">
    <property type="entry name" value="TASKCHANNEL"/>
</dbReference>
<evidence type="ECO:0000256" key="3">
    <source>
        <dbReference type="ARBA" id="ARBA00022448"/>
    </source>
</evidence>
<evidence type="ECO:0000256" key="6">
    <source>
        <dbReference type="ARBA" id="ARBA00022826"/>
    </source>
</evidence>
<feature type="domain" description="Potassium channel" evidence="15">
    <location>
        <begin position="76"/>
        <end position="139"/>
    </location>
</feature>
<dbReference type="PANTHER" id="PTHR11003">
    <property type="entry name" value="POTASSIUM CHANNEL, SUBFAMILY K"/>
    <property type="match status" value="1"/>
</dbReference>
<evidence type="ECO:0000256" key="13">
    <source>
        <dbReference type="SAM" id="MobiDB-lite"/>
    </source>
</evidence>
<feature type="transmembrane region" description="Helical" evidence="14">
    <location>
        <begin position="115"/>
        <end position="135"/>
    </location>
</feature>
<dbReference type="InterPro" id="IPR003092">
    <property type="entry name" value="2pore_dom_K_chnl_TASK"/>
</dbReference>
<feature type="region of interest" description="Disordered" evidence="13">
    <location>
        <begin position="251"/>
        <end position="283"/>
    </location>
</feature>